<dbReference type="AlphaFoldDB" id="A0AAN5AP85"/>
<dbReference type="InterPro" id="IPR006860">
    <property type="entry name" value="FecR"/>
</dbReference>
<evidence type="ECO:0000256" key="1">
    <source>
        <dbReference type="SAM" id="Phobius"/>
    </source>
</evidence>
<keyword evidence="5" id="KW-1185">Reference proteome</keyword>
<accession>A0AAN5AP85</accession>
<keyword evidence="1" id="KW-1133">Transmembrane helix</keyword>
<dbReference type="InterPro" id="IPR012373">
    <property type="entry name" value="Ferrdict_sens_TM"/>
</dbReference>
<dbReference type="EMBL" id="BQKE01000004">
    <property type="protein sequence ID" value="GJM64091.1"/>
    <property type="molecule type" value="Genomic_DNA"/>
</dbReference>
<keyword evidence="1" id="KW-0812">Transmembrane</keyword>
<feature type="transmembrane region" description="Helical" evidence="1">
    <location>
        <begin position="102"/>
        <end position="123"/>
    </location>
</feature>
<dbReference type="Pfam" id="PF16344">
    <property type="entry name" value="FecR_C"/>
    <property type="match status" value="1"/>
</dbReference>
<dbReference type="GO" id="GO:0016989">
    <property type="term" value="F:sigma factor antagonist activity"/>
    <property type="evidence" value="ECO:0007669"/>
    <property type="project" value="TreeGrafter"/>
</dbReference>
<sequence length="338" mass="38206">MDLRERPDLLINFYTGKCSYEEYLMVMEWLSDPVNEAAADRIMKDHWALISGIAMDTGYDQEGVLNKIKAVQAEEMKAEADEQAPVSVNEPAAKEVKMNPKWYYAVAAILMFIFISVGVIQFVSPDQIETLAVTTHRGEQRTIVLPDSSVVTLNVNSELTFPEEFETPERIVYLKGEAFFKVNANPKRPFIVKAGGLDVTAHGTEFNVNFSDKNKVIVGLMEGKVLVKDGFDQQINMKPNDKIAYSDKTQKFTTSNIDELTDAWRNNILVINQLPFKQAVEKIADWYNVDIEIKGNPSAKWIVRASFKGNDITKSLSSLSFLYGIKYHKSTDKIIIEI</sequence>
<dbReference type="PANTHER" id="PTHR30273:SF2">
    <property type="entry name" value="PROTEIN FECR"/>
    <property type="match status" value="1"/>
</dbReference>
<keyword evidence="1" id="KW-0472">Membrane</keyword>
<evidence type="ECO:0000313" key="5">
    <source>
        <dbReference type="Proteomes" id="UP001310022"/>
    </source>
</evidence>
<organism evidence="4 5">
    <name type="scientific">Persicobacter diffluens</name>
    <dbReference type="NCBI Taxonomy" id="981"/>
    <lineage>
        <taxon>Bacteria</taxon>
        <taxon>Pseudomonadati</taxon>
        <taxon>Bacteroidota</taxon>
        <taxon>Cytophagia</taxon>
        <taxon>Cytophagales</taxon>
        <taxon>Persicobacteraceae</taxon>
        <taxon>Persicobacter</taxon>
    </lineage>
</organism>
<dbReference type="Gene3D" id="2.60.120.1440">
    <property type="match status" value="1"/>
</dbReference>
<feature type="domain" description="Protein FecR C-terminal" evidence="3">
    <location>
        <begin position="269"/>
        <end position="336"/>
    </location>
</feature>
<dbReference type="InterPro" id="IPR032508">
    <property type="entry name" value="FecR_C"/>
</dbReference>
<proteinExistence type="predicted"/>
<dbReference type="PANTHER" id="PTHR30273">
    <property type="entry name" value="PERIPLASMIC SIGNAL SENSOR AND SIGMA FACTOR ACTIVATOR FECR-RELATED"/>
    <property type="match status" value="1"/>
</dbReference>
<evidence type="ECO:0000259" key="3">
    <source>
        <dbReference type="Pfam" id="PF16344"/>
    </source>
</evidence>
<dbReference type="RefSeq" id="WP_338239176.1">
    <property type="nucleotide sequence ID" value="NZ_BQKE01000004.1"/>
</dbReference>
<evidence type="ECO:0000313" key="4">
    <source>
        <dbReference type="EMBL" id="GJM64091.1"/>
    </source>
</evidence>
<dbReference type="Gene3D" id="3.55.50.30">
    <property type="match status" value="1"/>
</dbReference>
<name>A0AAN5AP85_9BACT</name>
<feature type="domain" description="FecR protein" evidence="2">
    <location>
        <begin position="133"/>
        <end position="225"/>
    </location>
</feature>
<reference evidence="4 5" key="1">
    <citation type="submission" date="2021-12" db="EMBL/GenBank/DDBJ databases">
        <title>Genome sequencing of bacteria with rrn-lacking chromosome and rrn-plasmid.</title>
        <authorList>
            <person name="Anda M."/>
            <person name="Iwasaki W."/>
        </authorList>
    </citation>
    <scope>NUCLEOTIDE SEQUENCE [LARGE SCALE GENOMIC DNA]</scope>
    <source>
        <strain evidence="4 5">NBRC 15940</strain>
    </source>
</reference>
<evidence type="ECO:0000259" key="2">
    <source>
        <dbReference type="Pfam" id="PF04773"/>
    </source>
</evidence>
<dbReference type="Pfam" id="PF04773">
    <property type="entry name" value="FecR"/>
    <property type="match status" value="1"/>
</dbReference>
<gene>
    <name evidence="4" type="ORF">PEDI_46430</name>
</gene>
<dbReference type="PIRSF" id="PIRSF018266">
    <property type="entry name" value="FecR"/>
    <property type="match status" value="1"/>
</dbReference>
<comment type="caution">
    <text evidence="4">The sequence shown here is derived from an EMBL/GenBank/DDBJ whole genome shotgun (WGS) entry which is preliminary data.</text>
</comment>
<dbReference type="Proteomes" id="UP001310022">
    <property type="component" value="Unassembled WGS sequence"/>
</dbReference>
<protein>
    <submittedName>
        <fullName evidence="4">Anti-sigma factor</fullName>
    </submittedName>
</protein>